<name>A0ACB7ZPW6_9AGAM</name>
<organism evidence="1 2">
    <name type="scientific">Hygrophoropsis aurantiaca</name>
    <dbReference type="NCBI Taxonomy" id="72124"/>
    <lineage>
        <taxon>Eukaryota</taxon>
        <taxon>Fungi</taxon>
        <taxon>Dikarya</taxon>
        <taxon>Basidiomycota</taxon>
        <taxon>Agaricomycotina</taxon>
        <taxon>Agaricomycetes</taxon>
        <taxon>Agaricomycetidae</taxon>
        <taxon>Boletales</taxon>
        <taxon>Coniophorineae</taxon>
        <taxon>Hygrophoropsidaceae</taxon>
        <taxon>Hygrophoropsis</taxon>
    </lineage>
</organism>
<comment type="caution">
    <text evidence="1">The sequence shown here is derived from an EMBL/GenBank/DDBJ whole genome shotgun (WGS) entry which is preliminary data.</text>
</comment>
<accession>A0ACB7ZPW6</accession>
<keyword evidence="2" id="KW-1185">Reference proteome</keyword>
<dbReference type="Proteomes" id="UP000790377">
    <property type="component" value="Unassembled WGS sequence"/>
</dbReference>
<protein>
    <submittedName>
        <fullName evidence="1">Uncharacterized protein</fullName>
    </submittedName>
</protein>
<dbReference type="EMBL" id="MU269116">
    <property type="protein sequence ID" value="KAH7903216.1"/>
    <property type="molecule type" value="Genomic_DNA"/>
</dbReference>
<sequence length="403" mass="42574">MAAPPVSPRRTRPGNATAHPGQPVLDIMQKRRTRSQKESDDRAIQDAKDAKELAAQKGYHRIAELEMAMEDAQNSAKAMKAKPVRPKPRPKGKVAAKAGSGNDVDDELADGVIGDAEDATSAAPHPVITPKKAKRSLMKAGINSARKHIVAKGLANSTTDAGVNIIKTRADGQGNAPTSKSGRGGRIKHWSSMVSTEAELPVPELENPTTSASSTMVPPSTLFSEVSAASQTTTSSSCANRTSASVKLAQDVPEDALVGGFADFEDDSNERAAALSLLSIRKGKTNVAIIEPEDDILDMELDAPLSTQPAPKIHIRIPSTAVKRKASEVVPETEGEATESSDSEVQIIDDAEMEVDSKVKSVQVKKEQPDISVKNTLTNGKKPRTTATTSVGVSDRSAPASKK</sequence>
<gene>
    <name evidence="1" type="ORF">BJ138DRAFT_1195759</name>
</gene>
<evidence type="ECO:0000313" key="1">
    <source>
        <dbReference type="EMBL" id="KAH7903216.1"/>
    </source>
</evidence>
<feature type="non-terminal residue" evidence="1">
    <location>
        <position position="403"/>
    </location>
</feature>
<proteinExistence type="predicted"/>
<evidence type="ECO:0000313" key="2">
    <source>
        <dbReference type="Proteomes" id="UP000790377"/>
    </source>
</evidence>
<reference evidence="1" key="1">
    <citation type="journal article" date="2021" name="New Phytol.">
        <title>Evolutionary innovations through gain and loss of genes in the ectomycorrhizal Boletales.</title>
        <authorList>
            <person name="Wu G."/>
            <person name="Miyauchi S."/>
            <person name="Morin E."/>
            <person name="Kuo A."/>
            <person name="Drula E."/>
            <person name="Varga T."/>
            <person name="Kohler A."/>
            <person name="Feng B."/>
            <person name="Cao Y."/>
            <person name="Lipzen A."/>
            <person name="Daum C."/>
            <person name="Hundley H."/>
            <person name="Pangilinan J."/>
            <person name="Johnson J."/>
            <person name="Barry K."/>
            <person name="LaButti K."/>
            <person name="Ng V."/>
            <person name="Ahrendt S."/>
            <person name="Min B."/>
            <person name="Choi I.G."/>
            <person name="Park H."/>
            <person name="Plett J.M."/>
            <person name="Magnuson J."/>
            <person name="Spatafora J.W."/>
            <person name="Nagy L.G."/>
            <person name="Henrissat B."/>
            <person name="Grigoriev I.V."/>
            <person name="Yang Z.L."/>
            <person name="Xu J."/>
            <person name="Martin F.M."/>
        </authorList>
    </citation>
    <scope>NUCLEOTIDE SEQUENCE</scope>
    <source>
        <strain evidence="1">ATCC 28755</strain>
    </source>
</reference>